<feature type="transmembrane region" description="Helical" evidence="6">
    <location>
        <begin position="158"/>
        <end position="179"/>
    </location>
</feature>
<keyword evidence="4 6" id="KW-1133">Transmembrane helix</keyword>
<dbReference type="EMBL" id="PSSX01000005">
    <property type="protein sequence ID" value="PPI84685.1"/>
    <property type="molecule type" value="Genomic_DNA"/>
</dbReference>
<feature type="transmembrane region" description="Helical" evidence="6">
    <location>
        <begin position="237"/>
        <end position="260"/>
    </location>
</feature>
<evidence type="ECO:0000256" key="6">
    <source>
        <dbReference type="SAM" id="Phobius"/>
    </source>
</evidence>
<evidence type="ECO:0000256" key="1">
    <source>
        <dbReference type="ARBA" id="ARBA00004651"/>
    </source>
</evidence>
<evidence type="ECO:0000256" key="2">
    <source>
        <dbReference type="ARBA" id="ARBA00022475"/>
    </source>
</evidence>
<protein>
    <submittedName>
        <fullName evidence="7">Lysylphosphatidylglycerol synthetase family protein</fullName>
    </submittedName>
</protein>
<evidence type="ECO:0000256" key="4">
    <source>
        <dbReference type="ARBA" id="ARBA00022989"/>
    </source>
</evidence>
<evidence type="ECO:0000313" key="8">
    <source>
        <dbReference type="Proteomes" id="UP000239917"/>
    </source>
</evidence>
<evidence type="ECO:0000313" key="7">
    <source>
        <dbReference type="EMBL" id="PPI84685.1"/>
    </source>
</evidence>
<dbReference type="RefSeq" id="WP_104321468.1">
    <property type="nucleotide sequence ID" value="NZ_PSSX01000005.1"/>
</dbReference>
<proteinExistence type="predicted"/>
<evidence type="ECO:0000256" key="3">
    <source>
        <dbReference type="ARBA" id="ARBA00022692"/>
    </source>
</evidence>
<keyword evidence="8" id="KW-1185">Reference proteome</keyword>
<evidence type="ECO:0000256" key="5">
    <source>
        <dbReference type="ARBA" id="ARBA00023136"/>
    </source>
</evidence>
<dbReference type="InterPro" id="IPR022791">
    <property type="entry name" value="L-PG_synthase/AglD"/>
</dbReference>
<comment type="subcellular location">
    <subcellularLocation>
        <location evidence="1">Cell membrane</location>
        <topology evidence="1">Multi-pass membrane protein</topology>
    </subcellularLocation>
</comment>
<dbReference type="AlphaFoldDB" id="A0A2S5ZBB5"/>
<feature type="transmembrane region" description="Helical" evidence="6">
    <location>
        <begin position="41"/>
        <end position="62"/>
    </location>
</feature>
<name>A0A2S5ZBB5_9GAMM</name>
<reference evidence="7 8" key="1">
    <citation type="submission" date="2018-01" db="EMBL/GenBank/DDBJ databases">
        <title>Complete genome sequences of the type strains of Marinobacter flavimaris and Marinobacter maroccanus.</title>
        <authorList>
            <person name="Palau M."/>
            <person name="Boujida N."/>
            <person name="Manresa A."/>
            <person name="Minana-Galbis D."/>
        </authorList>
    </citation>
    <scope>NUCLEOTIDE SEQUENCE [LARGE SCALE GENOMIC DNA]</scope>
    <source>
        <strain evidence="7 8">N4</strain>
    </source>
</reference>
<keyword evidence="3 6" id="KW-0812">Transmembrane</keyword>
<keyword evidence="2" id="KW-1003">Cell membrane</keyword>
<dbReference type="Pfam" id="PF03706">
    <property type="entry name" value="LPG_synthase_TM"/>
    <property type="match status" value="1"/>
</dbReference>
<accession>A0A2S5ZBB5</accession>
<dbReference type="PANTHER" id="PTHR40277">
    <property type="entry name" value="BLL5419 PROTEIN"/>
    <property type="match status" value="1"/>
</dbReference>
<organism evidence="7 8">
    <name type="scientific">Marinobacter maroccanus</name>
    <dbReference type="NCBI Taxonomy" id="2055143"/>
    <lineage>
        <taxon>Bacteria</taxon>
        <taxon>Pseudomonadati</taxon>
        <taxon>Pseudomonadota</taxon>
        <taxon>Gammaproteobacteria</taxon>
        <taxon>Pseudomonadales</taxon>
        <taxon>Marinobacteraceae</taxon>
        <taxon>Marinobacter</taxon>
    </lineage>
</organism>
<dbReference type="OrthoDB" id="9126302at2"/>
<dbReference type="PANTHER" id="PTHR40277:SF1">
    <property type="entry name" value="BLL5419 PROTEIN"/>
    <property type="match status" value="1"/>
</dbReference>
<feature type="transmembrane region" description="Helical" evidence="6">
    <location>
        <begin position="213"/>
        <end position="230"/>
    </location>
</feature>
<feature type="transmembrane region" description="Helical" evidence="6">
    <location>
        <begin position="12"/>
        <end position="29"/>
    </location>
</feature>
<gene>
    <name evidence="7" type="ORF">KEHDKFFH_08235</name>
</gene>
<keyword evidence="5 6" id="KW-0472">Membrane</keyword>
<feature type="transmembrane region" description="Helical" evidence="6">
    <location>
        <begin position="131"/>
        <end position="152"/>
    </location>
</feature>
<dbReference type="GO" id="GO:0005886">
    <property type="term" value="C:plasma membrane"/>
    <property type="evidence" value="ECO:0007669"/>
    <property type="project" value="UniProtKB-SubCell"/>
</dbReference>
<feature type="transmembrane region" description="Helical" evidence="6">
    <location>
        <begin position="280"/>
        <end position="303"/>
    </location>
</feature>
<comment type="caution">
    <text evidence="7">The sequence shown here is derived from an EMBL/GenBank/DDBJ whole genome shotgun (WGS) entry which is preliminary data.</text>
</comment>
<dbReference type="Proteomes" id="UP000239917">
    <property type="component" value="Unassembled WGS sequence"/>
</dbReference>
<sequence length="309" mass="32979">MTELRQRRLRLAARWLFTVLIIGFVIRSVDASALFDELARVSLYVLLPALALTVFQVALSAWRWRYTVERLGLPLAYPVAVREYYLATFLNQVLPGGVLGDVNRAWRHGSGAGERLSAVHGVAIERLSGQLVLGLVVALSVSWLVSSGHLTFVSRGGGQWLVIIAVVVILGTWLVLRTAIASYLKRLRHDLYLSLLNCTVLPVQLGSSLLVLASYLGVFLCLAWGAGYLGGVESVAVIAGLGSILLLSMVIPLTVAGWGIREGAAAVLWPMVGLPAEQGVALSVGYGALVLVSSLPGVVFLFGGKPAKG</sequence>